<dbReference type="Proteomes" id="UP000035034">
    <property type="component" value="Unassembled WGS sequence"/>
</dbReference>
<evidence type="ECO:0008006" key="3">
    <source>
        <dbReference type="Google" id="ProtNLM"/>
    </source>
</evidence>
<dbReference type="AlphaFoldDB" id="H0R4B9"/>
<comment type="caution">
    <text evidence="1">The sequence shown here is derived from an EMBL/GenBank/DDBJ whole genome shotgun (WGS) entry which is preliminary data.</text>
</comment>
<organism evidence="1 2">
    <name type="scientific">Gordonia effusa NBRC 100432</name>
    <dbReference type="NCBI Taxonomy" id="1077974"/>
    <lineage>
        <taxon>Bacteria</taxon>
        <taxon>Bacillati</taxon>
        <taxon>Actinomycetota</taxon>
        <taxon>Actinomycetes</taxon>
        <taxon>Mycobacteriales</taxon>
        <taxon>Gordoniaceae</taxon>
        <taxon>Gordonia</taxon>
    </lineage>
</organism>
<dbReference type="InterPro" id="IPR004401">
    <property type="entry name" value="YbaB/EbfC"/>
</dbReference>
<dbReference type="Gene3D" id="3.30.1310.10">
    <property type="entry name" value="Nucleoid-associated protein YbaB-like domain"/>
    <property type="match status" value="1"/>
</dbReference>
<proteinExistence type="predicted"/>
<dbReference type="InterPro" id="IPR036894">
    <property type="entry name" value="YbaB-like_sf"/>
</dbReference>
<accession>H0R4B9</accession>
<name>H0R4B9_9ACTN</name>
<dbReference type="GO" id="GO:0003677">
    <property type="term" value="F:DNA binding"/>
    <property type="evidence" value="ECO:0007669"/>
    <property type="project" value="InterPro"/>
</dbReference>
<gene>
    <name evidence="1" type="ORF">GOEFS_096_00970</name>
</gene>
<dbReference type="eggNOG" id="ENOG5030HW4">
    <property type="taxonomic scope" value="Bacteria"/>
</dbReference>
<reference evidence="1 2" key="1">
    <citation type="submission" date="2011-12" db="EMBL/GenBank/DDBJ databases">
        <title>Whole genome shotgun sequence of Gordonia effusa NBRC 100432.</title>
        <authorList>
            <person name="Yoshida I."/>
            <person name="Takarada H."/>
            <person name="Hosoyama A."/>
            <person name="Tsuchikane K."/>
            <person name="Katsumata H."/>
            <person name="Yamazaki S."/>
            <person name="Fujita N."/>
        </authorList>
    </citation>
    <scope>NUCLEOTIDE SEQUENCE [LARGE SCALE GENOMIC DNA]</scope>
    <source>
        <strain evidence="1 2">NBRC 100432</strain>
    </source>
</reference>
<dbReference type="OrthoDB" id="3623823at2"/>
<sequence length="112" mass="11936">MARAMDELEARAQCQLDALYGVQERIGEVRTVEGSADGCVRVEVDGAGGLVGLRFSPTAPRLGADALATVIVETATRAAHRALSERAVITADFVERFTDLISCTTTQSDPRN</sequence>
<dbReference type="RefSeq" id="WP_007319255.1">
    <property type="nucleotide sequence ID" value="NZ_BAEH01000096.1"/>
</dbReference>
<evidence type="ECO:0000313" key="1">
    <source>
        <dbReference type="EMBL" id="GAB19920.1"/>
    </source>
</evidence>
<protein>
    <recommendedName>
        <fullName evidence="3">YbaB/EbfC DNA-binding family protein</fullName>
    </recommendedName>
</protein>
<evidence type="ECO:0000313" key="2">
    <source>
        <dbReference type="Proteomes" id="UP000035034"/>
    </source>
</evidence>
<keyword evidence="2" id="KW-1185">Reference proteome</keyword>
<dbReference type="SUPFAM" id="SSF82607">
    <property type="entry name" value="YbaB-like"/>
    <property type="match status" value="1"/>
</dbReference>
<dbReference type="EMBL" id="BAEH01000096">
    <property type="protein sequence ID" value="GAB19920.1"/>
    <property type="molecule type" value="Genomic_DNA"/>
</dbReference>
<dbReference type="Pfam" id="PF02575">
    <property type="entry name" value="YbaB_DNA_bd"/>
    <property type="match status" value="1"/>
</dbReference>
<dbReference type="STRING" id="1077974.GOEFS_096_00970"/>